<feature type="transmembrane region" description="Helical" evidence="1">
    <location>
        <begin position="6"/>
        <end position="24"/>
    </location>
</feature>
<feature type="transmembrane region" description="Helical" evidence="1">
    <location>
        <begin position="36"/>
        <end position="61"/>
    </location>
</feature>
<keyword evidence="1" id="KW-1133">Transmembrane helix</keyword>
<dbReference type="Proteomes" id="UP000240493">
    <property type="component" value="Unassembled WGS sequence"/>
</dbReference>
<protein>
    <submittedName>
        <fullName evidence="2">Uncharacterized protein</fullName>
    </submittedName>
</protein>
<accession>A0A2T3Z213</accession>
<keyword evidence="1" id="KW-0472">Membrane</keyword>
<name>A0A2T3Z213_TRIA4</name>
<keyword evidence="3" id="KW-1185">Reference proteome</keyword>
<evidence type="ECO:0000313" key="2">
    <source>
        <dbReference type="EMBL" id="PTB38852.1"/>
    </source>
</evidence>
<sequence>MRAYCITISFPLFLFLFLSNDMMIRRLKDGFSQTRPTFYFFTFSSGLHERLWSAFFSFFLFELQRHHF</sequence>
<evidence type="ECO:0000256" key="1">
    <source>
        <dbReference type="SAM" id="Phobius"/>
    </source>
</evidence>
<keyword evidence="1" id="KW-0812">Transmembrane</keyword>
<reference evidence="2 3" key="1">
    <citation type="submission" date="2016-07" db="EMBL/GenBank/DDBJ databases">
        <title>Multiple horizontal gene transfer events from other fungi enriched the ability of initially mycotrophic Trichoderma (Ascomycota) to feed on dead plant biomass.</title>
        <authorList>
            <consortium name="DOE Joint Genome Institute"/>
            <person name="Aerts A."/>
            <person name="Atanasova L."/>
            <person name="Chenthamara K."/>
            <person name="Zhang J."/>
            <person name="Grujic M."/>
            <person name="Henrissat B."/>
            <person name="Kuo A."/>
            <person name="Salamov A."/>
            <person name="Lipzen A."/>
            <person name="Labutti K."/>
            <person name="Barry K."/>
            <person name="Miao Y."/>
            <person name="Rahimi M.J."/>
            <person name="Shen Q."/>
            <person name="Grigoriev I.V."/>
            <person name="Kubicek C.P."/>
            <person name="Druzhinina I.S."/>
        </authorList>
    </citation>
    <scope>NUCLEOTIDE SEQUENCE [LARGE SCALE GENOMIC DNA]</scope>
    <source>
        <strain evidence="2 3">CBS 433.97</strain>
    </source>
</reference>
<dbReference type="EMBL" id="KZ679265">
    <property type="protein sequence ID" value="PTB38852.1"/>
    <property type="molecule type" value="Genomic_DNA"/>
</dbReference>
<gene>
    <name evidence="2" type="ORF">M441DRAFT_240096</name>
</gene>
<evidence type="ECO:0000313" key="3">
    <source>
        <dbReference type="Proteomes" id="UP000240493"/>
    </source>
</evidence>
<dbReference type="AlphaFoldDB" id="A0A2T3Z213"/>
<organism evidence="2 3">
    <name type="scientific">Trichoderma asperellum (strain ATCC 204424 / CBS 433.97 / NBRC 101777)</name>
    <dbReference type="NCBI Taxonomy" id="1042311"/>
    <lineage>
        <taxon>Eukaryota</taxon>
        <taxon>Fungi</taxon>
        <taxon>Dikarya</taxon>
        <taxon>Ascomycota</taxon>
        <taxon>Pezizomycotina</taxon>
        <taxon>Sordariomycetes</taxon>
        <taxon>Hypocreomycetidae</taxon>
        <taxon>Hypocreales</taxon>
        <taxon>Hypocreaceae</taxon>
        <taxon>Trichoderma</taxon>
    </lineage>
</organism>
<proteinExistence type="predicted"/>